<evidence type="ECO:0000256" key="4">
    <source>
        <dbReference type="ARBA" id="ARBA00022989"/>
    </source>
</evidence>
<keyword evidence="2 7" id="KW-0812">Transmembrane</keyword>
<name>A0A0K1PHM5_9BACT</name>
<dbReference type="PANTHER" id="PTHR21016">
    <property type="entry name" value="BETA-AMYLOID BINDING PROTEIN-RELATED"/>
    <property type="match status" value="1"/>
</dbReference>
<evidence type="ECO:0000256" key="2">
    <source>
        <dbReference type="ARBA" id="ARBA00022692"/>
    </source>
</evidence>
<reference evidence="9 10" key="1">
    <citation type="submission" date="2015-08" db="EMBL/GenBank/DDBJ databases">
        <authorList>
            <person name="Babu N.S."/>
            <person name="Beckwith C.J."/>
            <person name="Beseler K.G."/>
            <person name="Brison A."/>
            <person name="Carone J.V."/>
            <person name="Caskin T.P."/>
            <person name="Diamond M."/>
            <person name="Durham M.E."/>
            <person name="Foxe J.M."/>
            <person name="Go M."/>
            <person name="Henderson B.A."/>
            <person name="Jones I.B."/>
            <person name="McGettigan J.A."/>
            <person name="Micheletti S.J."/>
            <person name="Nasrallah M.E."/>
            <person name="Ortiz D."/>
            <person name="Piller C.R."/>
            <person name="Privatt S.R."/>
            <person name="Schneider S.L."/>
            <person name="Sharp S."/>
            <person name="Smith T.C."/>
            <person name="Stanton J.D."/>
            <person name="Ullery H.E."/>
            <person name="Wilson R.J."/>
            <person name="Serrano M.G."/>
            <person name="Buck G."/>
            <person name="Lee V."/>
            <person name="Wang Y."/>
            <person name="Carvalho R."/>
            <person name="Voegtly L."/>
            <person name="Shi R."/>
            <person name="Duckworth R."/>
            <person name="Johnson A."/>
            <person name="Loviza R."/>
            <person name="Walstead R."/>
            <person name="Shah Z."/>
            <person name="Kiflezghi M."/>
            <person name="Wade K."/>
            <person name="Ball S.L."/>
            <person name="Bradley K.W."/>
            <person name="Asai D.J."/>
            <person name="Bowman C.A."/>
            <person name="Russell D.A."/>
            <person name="Pope W.H."/>
            <person name="Jacobs-Sera D."/>
            <person name="Hendrix R.W."/>
            <person name="Hatfull G.F."/>
        </authorList>
    </citation>
    <scope>NUCLEOTIDE SEQUENCE [LARGE SCALE GENOMIC DNA]</scope>
    <source>
        <strain evidence="9 10">DSM 27710</strain>
    </source>
</reference>
<sequence>MSSFAMKSENEKFCTECAAVIRKAAEICPKCGVRQFGAPGGLGAVAPNGKSRLAAALLAIFLGGFGAHRFYLGQTGLGVVYLLFFWTFIPTVVAFIDFIVLITMTDDAFAAKYGSAT</sequence>
<keyword evidence="5 7" id="KW-0472">Membrane</keyword>
<feature type="transmembrane region" description="Helical" evidence="7">
    <location>
        <begin position="53"/>
        <end position="72"/>
    </location>
</feature>
<dbReference type="RefSeq" id="WP_082343280.1">
    <property type="nucleotide sequence ID" value="NZ_CP012332.1"/>
</dbReference>
<evidence type="ECO:0000256" key="7">
    <source>
        <dbReference type="SAM" id="Phobius"/>
    </source>
</evidence>
<organism evidence="9 10">
    <name type="scientific">Vulgatibacter incomptus</name>
    <dbReference type="NCBI Taxonomy" id="1391653"/>
    <lineage>
        <taxon>Bacteria</taxon>
        <taxon>Pseudomonadati</taxon>
        <taxon>Myxococcota</taxon>
        <taxon>Myxococcia</taxon>
        <taxon>Myxococcales</taxon>
        <taxon>Cystobacterineae</taxon>
        <taxon>Vulgatibacteraceae</taxon>
        <taxon>Vulgatibacter</taxon>
    </lineage>
</organism>
<keyword evidence="3" id="KW-0732">Signal</keyword>
<keyword evidence="6" id="KW-0325">Glycoprotein</keyword>
<feature type="domain" description="TM2" evidence="8">
    <location>
        <begin position="48"/>
        <end position="99"/>
    </location>
</feature>
<dbReference type="Pfam" id="PF05154">
    <property type="entry name" value="TM2"/>
    <property type="match status" value="1"/>
</dbReference>
<evidence type="ECO:0000256" key="5">
    <source>
        <dbReference type="ARBA" id="ARBA00023136"/>
    </source>
</evidence>
<dbReference type="PATRIC" id="fig|1391653.3.peg.3434"/>
<dbReference type="Proteomes" id="UP000055590">
    <property type="component" value="Chromosome"/>
</dbReference>
<evidence type="ECO:0000313" key="9">
    <source>
        <dbReference type="EMBL" id="AKU92901.1"/>
    </source>
</evidence>
<dbReference type="EMBL" id="CP012332">
    <property type="protein sequence ID" value="AKU92901.1"/>
    <property type="molecule type" value="Genomic_DNA"/>
</dbReference>
<keyword evidence="4 7" id="KW-1133">Transmembrane helix</keyword>
<proteinExistence type="predicted"/>
<dbReference type="OrthoDB" id="9816361at2"/>
<gene>
    <name evidence="9" type="ORF">AKJ08_3288</name>
</gene>
<dbReference type="InterPro" id="IPR050932">
    <property type="entry name" value="TM2D1-3-like"/>
</dbReference>
<comment type="subcellular location">
    <subcellularLocation>
        <location evidence="1">Membrane</location>
        <topology evidence="1">Multi-pass membrane protein</topology>
    </subcellularLocation>
</comment>
<dbReference type="STRING" id="1391653.AKJ08_3288"/>
<feature type="transmembrane region" description="Helical" evidence="7">
    <location>
        <begin position="78"/>
        <end position="102"/>
    </location>
</feature>
<evidence type="ECO:0000256" key="6">
    <source>
        <dbReference type="ARBA" id="ARBA00023180"/>
    </source>
</evidence>
<dbReference type="PANTHER" id="PTHR21016:SF7">
    <property type="entry name" value="TM2 DOMAIN-CONTAINING PROTEIN 3"/>
    <property type="match status" value="1"/>
</dbReference>
<dbReference type="AlphaFoldDB" id="A0A0K1PHM5"/>
<dbReference type="InterPro" id="IPR007829">
    <property type="entry name" value="TM2"/>
</dbReference>
<accession>A0A0K1PHM5</accession>
<dbReference type="KEGG" id="vin:AKJ08_3288"/>
<protein>
    <submittedName>
        <fullName evidence="9">Putative membrane protein</fullName>
    </submittedName>
</protein>
<evidence type="ECO:0000313" key="10">
    <source>
        <dbReference type="Proteomes" id="UP000055590"/>
    </source>
</evidence>
<keyword evidence="10" id="KW-1185">Reference proteome</keyword>
<evidence type="ECO:0000256" key="3">
    <source>
        <dbReference type="ARBA" id="ARBA00022729"/>
    </source>
</evidence>
<evidence type="ECO:0000256" key="1">
    <source>
        <dbReference type="ARBA" id="ARBA00004141"/>
    </source>
</evidence>
<dbReference type="GO" id="GO:0016020">
    <property type="term" value="C:membrane"/>
    <property type="evidence" value="ECO:0007669"/>
    <property type="project" value="UniProtKB-SubCell"/>
</dbReference>
<evidence type="ECO:0000259" key="8">
    <source>
        <dbReference type="Pfam" id="PF05154"/>
    </source>
</evidence>